<dbReference type="SMART" id="SM00463">
    <property type="entry name" value="SMR"/>
    <property type="match status" value="1"/>
</dbReference>
<gene>
    <name evidence="9" type="ORF">TWF718_005011</name>
</gene>
<dbReference type="Gene3D" id="3.30.1370.110">
    <property type="match status" value="1"/>
</dbReference>
<evidence type="ECO:0000259" key="8">
    <source>
        <dbReference type="PROSITE" id="PS50828"/>
    </source>
</evidence>
<evidence type="ECO:0000256" key="5">
    <source>
        <dbReference type="PROSITE-ProRule" id="PRU00723"/>
    </source>
</evidence>
<dbReference type="GO" id="GO:0005634">
    <property type="term" value="C:nucleus"/>
    <property type="evidence" value="ECO:0007669"/>
    <property type="project" value="TreeGrafter"/>
</dbReference>
<accession>A0AAN8RFZ5</accession>
<dbReference type="SMART" id="SM01162">
    <property type="entry name" value="DUF1771"/>
    <property type="match status" value="1"/>
</dbReference>
<dbReference type="GO" id="GO:0008270">
    <property type="term" value="F:zinc ion binding"/>
    <property type="evidence" value="ECO:0007669"/>
    <property type="project" value="UniProtKB-KW"/>
</dbReference>
<reference evidence="9 10" key="1">
    <citation type="submission" date="2019-10" db="EMBL/GenBank/DDBJ databases">
        <authorList>
            <person name="Palmer J.M."/>
        </authorList>
    </citation>
    <scope>NUCLEOTIDE SEQUENCE [LARGE SCALE GENOMIC DNA]</scope>
    <source>
        <strain evidence="9 10">TWF718</strain>
    </source>
</reference>
<feature type="region of interest" description="Disordered" evidence="6">
    <location>
        <begin position="376"/>
        <end position="539"/>
    </location>
</feature>
<dbReference type="SUPFAM" id="SSF90229">
    <property type="entry name" value="CCCH zinc finger"/>
    <property type="match status" value="1"/>
</dbReference>
<dbReference type="SUPFAM" id="SSF160443">
    <property type="entry name" value="SMR domain-like"/>
    <property type="match status" value="1"/>
</dbReference>
<keyword evidence="10" id="KW-1185">Reference proteome</keyword>
<dbReference type="Pfam" id="PF08590">
    <property type="entry name" value="DUF1771"/>
    <property type="match status" value="1"/>
</dbReference>
<feature type="compositionally biased region" description="Polar residues" evidence="6">
    <location>
        <begin position="411"/>
        <end position="421"/>
    </location>
</feature>
<dbReference type="InterPro" id="IPR013899">
    <property type="entry name" value="DUF1771"/>
</dbReference>
<feature type="compositionally biased region" description="Gly residues" evidence="6">
    <location>
        <begin position="737"/>
        <end position="756"/>
    </location>
</feature>
<dbReference type="GO" id="GO:0045892">
    <property type="term" value="P:negative regulation of DNA-templated transcription"/>
    <property type="evidence" value="ECO:0007669"/>
    <property type="project" value="InterPro"/>
</dbReference>
<dbReference type="SMART" id="SM00356">
    <property type="entry name" value="ZnF_C3H1"/>
    <property type="match status" value="2"/>
</dbReference>
<dbReference type="PANTHER" id="PTHR13119:SF12">
    <property type="entry name" value="PROTEIN SUPPRESSOR OF SABLE"/>
    <property type="match status" value="1"/>
</dbReference>
<dbReference type="InterPro" id="IPR036855">
    <property type="entry name" value="Znf_CCCH_sf"/>
</dbReference>
<dbReference type="AlphaFoldDB" id="A0AAN8RFZ5"/>
<dbReference type="Pfam" id="PF01713">
    <property type="entry name" value="Smr"/>
    <property type="match status" value="1"/>
</dbReference>
<dbReference type="InterPro" id="IPR045124">
    <property type="entry name" value="Su(sable)-like"/>
</dbReference>
<feature type="domain" description="Smr" evidence="8">
    <location>
        <begin position="645"/>
        <end position="726"/>
    </location>
</feature>
<feature type="zinc finger region" description="C3H1-type" evidence="5">
    <location>
        <begin position="318"/>
        <end position="345"/>
    </location>
</feature>
<feature type="compositionally biased region" description="Basic residues" evidence="6">
    <location>
        <begin position="443"/>
        <end position="453"/>
    </location>
</feature>
<evidence type="ECO:0000256" key="4">
    <source>
        <dbReference type="ARBA" id="ARBA00022833"/>
    </source>
</evidence>
<feature type="compositionally biased region" description="Polar residues" evidence="6">
    <location>
        <begin position="454"/>
        <end position="470"/>
    </location>
</feature>
<evidence type="ECO:0000256" key="6">
    <source>
        <dbReference type="SAM" id="MobiDB-lite"/>
    </source>
</evidence>
<feature type="region of interest" description="Disordered" evidence="6">
    <location>
        <begin position="270"/>
        <end position="289"/>
    </location>
</feature>
<feature type="zinc finger region" description="C3H1-type" evidence="5">
    <location>
        <begin position="293"/>
        <end position="317"/>
    </location>
</feature>
<dbReference type="Pfam" id="PF14608">
    <property type="entry name" value="zf-CCCH_2"/>
    <property type="match status" value="2"/>
</dbReference>
<proteinExistence type="predicted"/>
<dbReference type="InterPro" id="IPR000571">
    <property type="entry name" value="Znf_CCCH"/>
</dbReference>
<dbReference type="InterPro" id="IPR036063">
    <property type="entry name" value="Smr_dom_sf"/>
</dbReference>
<dbReference type="GO" id="GO:0003723">
    <property type="term" value="F:RNA binding"/>
    <property type="evidence" value="ECO:0007669"/>
    <property type="project" value="InterPro"/>
</dbReference>
<comment type="caution">
    <text evidence="9">The sequence shown here is derived from an EMBL/GenBank/DDBJ whole genome shotgun (WGS) entry which is preliminary data.</text>
</comment>
<keyword evidence="3 5" id="KW-0863">Zinc-finger</keyword>
<evidence type="ECO:0000256" key="1">
    <source>
        <dbReference type="ARBA" id="ARBA00022723"/>
    </source>
</evidence>
<evidence type="ECO:0000256" key="3">
    <source>
        <dbReference type="ARBA" id="ARBA00022771"/>
    </source>
</evidence>
<name>A0AAN8RFZ5_9PEZI</name>
<feature type="region of interest" description="Disordered" evidence="6">
    <location>
        <begin position="806"/>
        <end position="859"/>
    </location>
</feature>
<evidence type="ECO:0000259" key="7">
    <source>
        <dbReference type="PROSITE" id="PS50103"/>
    </source>
</evidence>
<keyword evidence="2" id="KW-0677">Repeat</keyword>
<feature type="compositionally biased region" description="Gly residues" evidence="6">
    <location>
        <begin position="847"/>
        <end position="859"/>
    </location>
</feature>
<evidence type="ECO:0000256" key="2">
    <source>
        <dbReference type="ARBA" id="ARBA00022737"/>
    </source>
</evidence>
<feature type="domain" description="C3H1-type" evidence="7">
    <location>
        <begin position="318"/>
        <end position="345"/>
    </location>
</feature>
<feature type="compositionally biased region" description="Basic and acidic residues" evidence="6">
    <location>
        <begin position="833"/>
        <end position="845"/>
    </location>
</feature>
<evidence type="ECO:0000313" key="10">
    <source>
        <dbReference type="Proteomes" id="UP001313282"/>
    </source>
</evidence>
<feature type="domain" description="C3H1-type" evidence="7">
    <location>
        <begin position="293"/>
        <end position="317"/>
    </location>
</feature>
<keyword evidence="1 5" id="KW-0479">Metal-binding</keyword>
<dbReference type="Gene3D" id="3.30.1370.210">
    <property type="match status" value="1"/>
</dbReference>
<protein>
    <submittedName>
        <fullName evidence="9">Uncharacterized protein</fullName>
    </submittedName>
</protein>
<sequence length="859" mass="91227">MVLPDDVFDECIAILQNTSLLEEEQTEQVEDVIKSRTGLTGAALEAQTLDVLWRHRAQLSPTSSPPPPRATIIRRSSPAPWQMAGRTAGGTPIGTPPPGFASVAATTLLNHVNSSPFPSPRPSPLLAYSSPRIPHSPSLNAYEYATDISTPDIYGDYGSENVAWLVADDNPTNYLSSRGGLMQQDNLTPHDMLRSVLGEGRTDEEISAALETCGYDLSATLSMLMDQEGIANNGNGNGHGNGVGGINIDVLRTPEGKYSHLSGEGMTIATGKNTALTPGGGEYGRSPGRPTTPKVGVVCRFFLSTGSCLRADCRFSHDTSSTICKYWVMGSCLAGDTCIFSHDPTQSASKLMDQQRAATSTPPLLQFQDTTAFPALGGDLTSSPYNNGRSGDPSNNPTLSPPPGFRALNISRPNSRAQNRAPSPMIPSVDDTDAFPSLGSFKTGKKHQNRRNNRSNLTEGITGSPGQNIPTGPASLADVVRMSPSPGPYNRNNRFNNHIQNSPPPSFAVPGKHRNNHRNNNNNNNNNGGGPPGANFPLSAAAAAIPPPQQIPWLDTGNAMNKTYLKHRQTAIKHGQLRNKYLSAAAAAWARNDAKAAKSLSNKGQQEQAEMRKAHREAAAAIYEQRQRALRNGASAGGGVVELFVDLHGLHPEEAVEYLEKILLENRESSQPLYAITGTGHHSKNGKDKVQRSVRAFLDEWKYVYREFSAQGDRGGMGGILGIDPGSYDKSYVKGEVGSGGSGGENGNGNGNGGGVQIVKKNGAGKGEGHDDVFGIEDGGLGDGDVAVDANGDVLKRRDEVVVKVKEGRKKKVKGEPQQQQQQNGEKEEENGEEGKKGEEGDVSKDGGQGGVVVGAGGE</sequence>
<feature type="region of interest" description="Disordered" evidence="6">
    <location>
        <begin position="734"/>
        <end position="781"/>
    </location>
</feature>
<dbReference type="PROSITE" id="PS50103">
    <property type="entry name" value="ZF_C3H1"/>
    <property type="match status" value="2"/>
</dbReference>
<keyword evidence="4 5" id="KW-0862">Zinc</keyword>
<feature type="compositionally biased region" description="Polar residues" evidence="6">
    <location>
        <begin position="380"/>
        <end position="398"/>
    </location>
</feature>
<dbReference type="PROSITE" id="PS50828">
    <property type="entry name" value="SMR"/>
    <property type="match status" value="1"/>
</dbReference>
<dbReference type="InterPro" id="IPR002625">
    <property type="entry name" value="Smr_dom"/>
</dbReference>
<dbReference type="PANTHER" id="PTHR13119">
    <property type="entry name" value="ZINC FINGER CCCH DOMAIN-CONTAINING PROTEI"/>
    <property type="match status" value="1"/>
</dbReference>
<organism evidence="9 10">
    <name type="scientific">Orbilia javanica</name>
    <dbReference type="NCBI Taxonomy" id="47235"/>
    <lineage>
        <taxon>Eukaryota</taxon>
        <taxon>Fungi</taxon>
        <taxon>Dikarya</taxon>
        <taxon>Ascomycota</taxon>
        <taxon>Pezizomycotina</taxon>
        <taxon>Orbiliomycetes</taxon>
        <taxon>Orbiliales</taxon>
        <taxon>Orbiliaceae</taxon>
        <taxon>Orbilia</taxon>
    </lineage>
</organism>
<evidence type="ECO:0000313" key="9">
    <source>
        <dbReference type="EMBL" id="KAK6351866.1"/>
    </source>
</evidence>
<dbReference type="Proteomes" id="UP001313282">
    <property type="component" value="Unassembled WGS sequence"/>
</dbReference>
<dbReference type="EMBL" id="JAVHNR010000002">
    <property type="protein sequence ID" value="KAK6351866.1"/>
    <property type="molecule type" value="Genomic_DNA"/>
</dbReference>